<feature type="domain" description="HTH crp-type" evidence="5">
    <location>
        <begin position="144"/>
        <end position="212"/>
    </location>
</feature>
<dbReference type="InterPro" id="IPR036388">
    <property type="entry name" value="WH-like_DNA-bd_sf"/>
</dbReference>
<reference evidence="6" key="1">
    <citation type="submission" date="2022-07" db="EMBL/GenBank/DDBJ databases">
        <title>Whole Genome Sequencing of Streptococcus suis.</title>
        <authorList>
            <person name="Dai X."/>
            <person name="Huang J."/>
            <person name="Wang L."/>
        </authorList>
    </citation>
    <scope>NUCLEOTIDE SEQUENCE</scope>
    <source>
        <strain evidence="6">SFB2</strain>
    </source>
</reference>
<dbReference type="CDD" id="cd00038">
    <property type="entry name" value="CAP_ED"/>
    <property type="match status" value="1"/>
</dbReference>
<organism evidence="6 7">
    <name type="scientific">Streptococcus suis</name>
    <dbReference type="NCBI Taxonomy" id="1307"/>
    <lineage>
        <taxon>Bacteria</taxon>
        <taxon>Bacillati</taxon>
        <taxon>Bacillota</taxon>
        <taxon>Bacilli</taxon>
        <taxon>Lactobacillales</taxon>
        <taxon>Streptococcaceae</taxon>
        <taxon>Streptococcus</taxon>
    </lineage>
</organism>
<keyword evidence="1" id="KW-0805">Transcription regulation</keyword>
<dbReference type="Gene3D" id="2.60.120.10">
    <property type="entry name" value="Jelly Rolls"/>
    <property type="match status" value="1"/>
</dbReference>
<evidence type="ECO:0000313" key="6">
    <source>
        <dbReference type="EMBL" id="MDG4513150.1"/>
    </source>
</evidence>
<dbReference type="InterPro" id="IPR014710">
    <property type="entry name" value="RmlC-like_jellyroll"/>
</dbReference>
<keyword evidence="2" id="KW-0238">DNA-binding</keyword>
<evidence type="ECO:0000256" key="3">
    <source>
        <dbReference type="ARBA" id="ARBA00023163"/>
    </source>
</evidence>
<accession>A0A9X4MPB3</accession>
<dbReference type="PRINTS" id="PR00034">
    <property type="entry name" value="HTHCRP"/>
</dbReference>
<dbReference type="GO" id="GO:0005829">
    <property type="term" value="C:cytosol"/>
    <property type="evidence" value="ECO:0007669"/>
    <property type="project" value="TreeGrafter"/>
</dbReference>
<dbReference type="AlphaFoldDB" id="A0A9X4MPB3"/>
<dbReference type="Gene3D" id="1.10.10.10">
    <property type="entry name" value="Winged helix-like DNA-binding domain superfamily/Winged helix DNA-binding domain"/>
    <property type="match status" value="1"/>
</dbReference>
<dbReference type="SMART" id="SM00100">
    <property type="entry name" value="cNMP"/>
    <property type="match status" value="1"/>
</dbReference>
<dbReference type="PROSITE" id="PS50042">
    <property type="entry name" value="CNMP_BINDING_3"/>
    <property type="match status" value="1"/>
</dbReference>
<dbReference type="EMBL" id="JANFML010000047">
    <property type="protein sequence ID" value="MDG4513150.1"/>
    <property type="molecule type" value="Genomic_DNA"/>
</dbReference>
<dbReference type="Pfam" id="PF00027">
    <property type="entry name" value="cNMP_binding"/>
    <property type="match status" value="1"/>
</dbReference>
<dbReference type="PANTHER" id="PTHR24567:SF28">
    <property type="entry name" value="LISTERIOLYSIN REGULATORY PROTEIN"/>
    <property type="match status" value="1"/>
</dbReference>
<evidence type="ECO:0000259" key="5">
    <source>
        <dbReference type="PROSITE" id="PS51063"/>
    </source>
</evidence>
<dbReference type="Pfam" id="PF13545">
    <property type="entry name" value="HTH_Crp_2"/>
    <property type="match status" value="1"/>
</dbReference>
<name>A0A9X4MPB3_STRSU</name>
<gene>
    <name evidence="6" type="ORF">NOL15_10040</name>
</gene>
<dbReference type="PANTHER" id="PTHR24567">
    <property type="entry name" value="CRP FAMILY TRANSCRIPTIONAL REGULATORY PROTEIN"/>
    <property type="match status" value="1"/>
</dbReference>
<evidence type="ECO:0000259" key="4">
    <source>
        <dbReference type="PROSITE" id="PS50042"/>
    </source>
</evidence>
<dbReference type="InterPro" id="IPR012318">
    <property type="entry name" value="HTH_CRP"/>
</dbReference>
<dbReference type="Proteomes" id="UP001152879">
    <property type="component" value="Unassembled WGS sequence"/>
</dbReference>
<dbReference type="SUPFAM" id="SSF51206">
    <property type="entry name" value="cAMP-binding domain-like"/>
    <property type="match status" value="1"/>
</dbReference>
<evidence type="ECO:0000256" key="2">
    <source>
        <dbReference type="ARBA" id="ARBA00023125"/>
    </source>
</evidence>
<keyword evidence="3" id="KW-0804">Transcription</keyword>
<dbReference type="InterPro" id="IPR000595">
    <property type="entry name" value="cNMP-bd_dom"/>
</dbReference>
<dbReference type="CDD" id="cd00092">
    <property type="entry name" value="HTH_CRP"/>
    <property type="match status" value="1"/>
</dbReference>
<dbReference type="PROSITE" id="PS51063">
    <property type="entry name" value="HTH_CRP_2"/>
    <property type="match status" value="1"/>
</dbReference>
<dbReference type="InterPro" id="IPR050397">
    <property type="entry name" value="Env_Response_Regulators"/>
</dbReference>
<protein>
    <submittedName>
        <fullName evidence="6">Crp/Fnr family transcriptional regulator</fullName>
    </submittedName>
</protein>
<dbReference type="SUPFAM" id="SSF46785">
    <property type="entry name" value="Winged helix' DNA-binding domain"/>
    <property type="match status" value="1"/>
</dbReference>
<dbReference type="InterPro" id="IPR036390">
    <property type="entry name" value="WH_DNA-bd_sf"/>
</dbReference>
<dbReference type="SMART" id="SM00419">
    <property type="entry name" value="HTH_CRP"/>
    <property type="match status" value="1"/>
</dbReference>
<evidence type="ECO:0000313" key="7">
    <source>
        <dbReference type="Proteomes" id="UP001152879"/>
    </source>
</evidence>
<dbReference type="GO" id="GO:0003700">
    <property type="term" value="F:DNA-binding transcription factor activity"/>
    <property type="evidence" value="ECO:0007669"/>
    <property type="project" value="TreeGrafter"/>
</dbReference>
<feature type="domain" description="Cyclic nucleotide-binding" evidence="4">
    <location>
        <begin position="12"/>
        <end position="130"/>
    </location>
</feature>
<comment type="caution">
    <text evidence="6">The sequence shown here is derived from an EMBL/GenBank/DDBJ whole genome shotgun (WGS) entry which is preliminary data.</text>
</comment>
<proteinExistence type="predicted"/>
<sequence length="218" mass="25130">MVQHLCVTLVPLFNYLSEDEQIEINQLARHQQFKKNEIIFKPGDEKLDIVARGSMKVFQLSTNGDEQLLRVVEPGSYEGENQLFGIKNETLFGEALETTEICSLSKQAFNQVMLRNPQIALKLFELSAQKMIQVEKQAQILSMERVEERLSNYLLDLSKVANDYQFSLPMKMIDIARYIGTTPETLSRKFRFLEDNRLIKRSGRRIIILNGDGLLDLT</sequence>
<dbReference type="GO" id="GO:0003677">
    <property type="term" value="F:DNA binding"/>
    <property type="evidence" value="ECO:0007669"/>
    <property type="project" value="UniProtKB-KW"/>
</dbReference>
<evidence type="ECO:0000256" key="1">
    <source>
        <dbReference type="ARBA" id="ARBA00023015"/>
    </source>
</evidence>
<dbReference type="InterPro" id="IPR018490">
    <property type="entry name" value="cNMP-bd_dom_sf"/>
</dbReference>